<organism evidence="6 7">
    <name type="scientific">Trichoplusia ni</name>
    <name type="common">Cabbage looper</name>
    <dbReference type="NCBI Taxonomy" id="7111"/>
    <lineage>
        <taxon>Eukaryota</taxon>
        <taxon>Metazoa</taxon>
        <taxon>Ecdysozoa</taxon>
        <taxon>Arthropoda</taxon>
        <taxon>Hexapoda</taxon>
        <taxon>Insecta</taxon>
        <taxon>Pterygota</taxon>
        <taxon>Neoptera</taxon>
        <taxon>Endopterygota</taxon>
        <taxon>Lepidoptera</taxon>
        <taxon>Glossata</taxon>
        <taxon>Ditrysia</taxon>
        <taxon>Noctuoidea</taxon>
        <taxon>Noctuidae</taxon>
        <taxon>Plusiinae</taxon>
        <taxon>Trichoplusia</taxon>
    </lineage>
</organism>
<comment type="similarity">
    <text evidence="1">Belongs to the SMP-30/CGR1 family.</text>
</comment>
<evidence type="ECO:0000256" key="4">
    <source>
        <dbReference type="SAM" id="MobiDB-lite"/>
    </source>
</evidence>
<dbReference type="RefSeq" id="XP_026736794.1">
    <property type="nucleotide sequence ID" value="XM_026880993.1"/>
</dbReference>
<gene>
    <name evidence="7 8" type="primary">LOC113500272</name>
</gene>
<evidence type="ECO:0000256" key="1">
    <source>
        <dbReference type="ARBA" id="ARBA00008853"/>
    </source>
</evidence>
<dbReference type="KEGG" id="tnl:113500272"/>
<dbReference type="Proteomes" id="UP000322000">
    <property type="component" value="Chromosome 13"/>
</dbReference>
<keyword evidence="3" id="KW-0479">Metal-binding</keyword>
<dbReference type="GeneID" id="113500272"/>
<evidence type="ECO:0000259" key="5">
    <source>
        <dbReference type="Pfam" id="PF08450"/>
    </source>
</evidence>
<protein>
    <submittedName>
        <fullName evidence="7 8">Regucalcin-like</fullName>
    </submittedName>
</protein>
<feature type="binding site" evidence="3">
    <location>
        <position position="210"/>
    </location>
    <ligand>
        <name>a divalent metal cation</name>
        <dbReference type="ChEBI" id="CHEBI:60240"/>
    </ligand>
</feature>
<dbReference type="GO" id="GO:0004341">
    <property type="term" value="F:gluconolactonase activity"/>
    <property type="evidence" value="ECO:0007669"/>
    <property type="project" value="TreeGrafter"/>
</dbReference>
<dbReference type="OrthoDB" id="7098285at2759"/>
<reference evidence="7 8" key="1">
    <citation type="submission" date="2025-04" db="UniProtKB">
        <authorList>
            <consortium name="RefSeq"/>
        </authorList>
    </citation>
    <scope>IDENTIFICATION</scope>
</reference>
<feature type="binding site" evidence="3">
    <location>
        <position position="158"/>
    </location>
    <ligand>
        <name>a divalent metal cation</name>
        <dbReference type="ChEBI" id="CHEBI:60240"/>
    </ligand>
</feature>
<feature type="active site" description="Proton donor/acceptor" evidence="2">
    <location>
        <position position="210"/>
    </location>
</feature>
<evidence type="ECO:0000313" key="8">
    <source>
        <dbReference type="RefSeq" id="XP_026736794.1"/>
    </source>
</evidence>
<dbReference type="GO" id="GO:0019853">
    <property type="term" value="P:L-ascorbic acid biosynthetic process"/>
    <property type="evidence" value="ECO:0007669"/>
    <property type="project" value="TreeGrafter"/>
</dbReference>
<dbReference type="Pfam" id="PF08450">
    <property type="entry name" value="SGL"/>
    <property type="match status" value="1"/>
</dbReference>
<sequence length="303" mass="33250">MAPVITQLPIEALTLGEAPHWHSEDNALYLVSISDRTIHKYEPDTGKHVKATLELEPHFILPVEGKKSHFLITQGRKVVEIEWSGDESPPKILRTVTEVDHEHPTNVLNDGKADPRGRLVTGSYGENPSPDSPKIGALYRIDPDGTTTKLASDVQCSNGLCWDLKEEAFYFIDTFLNNIKRFDYDVETGDISNPTVVFSLKELGLSGLPDGMTIDTDGNLWVAIMMSSKILKIDPKMNTLLETFTLPVPQVTSATFGGPNLDILYVTTACLDYGGKPDPPSGATFAVTGLSARGHPNLKFRMS</sequence>
<dbReference type="RefSeq" id="XP_026736793.1">
    <property type="nucleotide sequence ID" value="XM_026880992.1"/>
</dbReference>
<dbReference type="Gene3D" id="2.120.10.30">
    <property type="entry name" value="TolB, C-terminal domain"/>
    <property type="match status" value="1"/>
</dbReference>
<feature type="region of interest" description="Disordered" evidence="4">
    <location>
        <begin position="104"/>
        <end position="135"/>
    </location>
</feature>
<dbReference type="InterPro" id="IPR005511">
    <property type="entry name" value="SMP-30"/>
</dbReference>
<dbReference type="PANTHER" id="PTHR10907">
    <property type="entry name" value="REGUCALCIN"/>
    <property type="match status" value="1"/>
</dbReference>
<dbReference type="InterPro" id="IPR013658">
    <property type="entry name" value="SGL"/>
</dbReference>
<dbReference type="SUPFAM" id="SSF63829">
    <property type="entry name" value="Calcium-dependent phosphotriesterase"/>
    <property type="match status" value="1"/>
</dbReference>
<feature type="domain" description="SMP-30/Gluconolactonase/LRE-like region" evidence="5">
    <location>
        <begin position="15"/>
        <end position="269"/>
    </location>
</feature>
<dbReference type="GO" id="GO:0005509">
    <property type="term" value="F:calcium ion binding"/>
    <property type="evidence" value="ECO:0007669"/>
    <property type="project" value="TreeGrafter"/>
</dbReference>
<keyword evidence="3" id="KW-0862">Zinc</keyword>
<evidence type="ECO:0000313" key="6">
    <source>
        <dbReference type="Proteomes" id="UP000322000"/>
    </source>
</evidence>
<name>A0A7E5W7Z1_TRINI</name>
<evidence type="ECO:0000313" key="7">
    <source>
        <dbReference type="RefSeq" id="XP_026736793.1"/>
    </source>
</evidence>
<proteinExistence type="inferred from homology"/>
<dbReference type="PANTHER" id="PTHR10907:SF66">
    <property type="entry name" value="MIP34848P1-RELATED"/>
    <property type="match status" value="1"/>
</dbReference>
<accession>A0A7E5W7Z1</accession>
<dbReference type="InterPro" id="IPR011042">
    <property type="entry name" value="6-blade_b-propeller_TolB-like"/>
</dbReference>
<feature type="binding site" evidence="3">
    <location>
        <position position="17"/>
    </location>
    <ligand>
        <name>a divalent metal cation</name>
        <dbReference type="ChEBI" id="CHEBI:60240"/>
    </ligand>
</feature>
<evidence type="ECO:0000256" key="3">
    <source>
        <dbReference type="PIRSR" id="PIRSR605511-2"/>
    </source>
</evidence>
<evidence type="ECO:0000256" key="2">
    <source>
        <dbReference type="PIRSR" id="PIRSR605511-1"/>
    </source>
</evidence>
<feature type="binding site" evidence="3">
    <location>
        <position position="109"/>
    </location>
    <ligand>
        <name>substrate</name>
    </ligand>
</feature>
<keyword evidence="6" id="KW-1185">Reference proteome</keyword>
<dbReference type="AlphaFoldDB" id="A0A7E5W7Z1"/>
<dbReference type="PRINTS" id="PR01790">
    <property type="entry name" value="SMP30FAMILY"/>
</dbReference>
<comment type="cofactor">
    <cofactor evidence="3">
        <name>Zn(2+)</name>
        <dbReference type="ChEBI" id="CHEBI:29105"/>
    </cofactor>
    <text evidence="3">Binds 1 divalent metal cation per subunit.</text>
</comment>